<gene>
    <name evidence="3" type="ORF">ANCDUO_04139</name>
</gene>
<dbReference type="EMBL" id="KN727504">
    <property type="protein sequence ID" value="KIH65537.1"/>
    <property type="molecule type" value="Genomic_DNA"/>
</dbReference>
<keyword evidence="4" id="KW-1185">Reference proteome</keyword>
<keyword evidence="2" id="KW-0732">Signal</keyword>
<dbReference type="Proteomes" id="UP000054047">
    <property type="component" value="Unassembled WGS sequence"/>
</dbReference>
<dbReference type="AlphaFoldDB" id="A0A0C2DRY9"/>
<reference evidence="3 4" key="1">
    <citation type="submission" date="2013-12" db="EMBL/GenBank/DDBJ databases">
        <title>Draft genome of the parsitic nematode Ancylostoma duodenale.</title>
        <authorList>
            <person name="Mitreva M."/>
        </authorList>
    </citation>
    <scope>NUCLEOTIDE SEQUENCE [LARGE SCALE GENOMIC DNA]</scope>
    <source>
        <strain evidence="3 4">Zhejiang</strain>
    </source>
</reference>
<name>A0A0C2DRY9_9BILA</name>
<proteinExistence type="predicted"/>
<feature type="chain" id="PRO_5002164418" evidence="2">
    <location>
        <begin position="22"/>
        <end position="237"/>
    </location>
</feature>
<sequence>MLQQQHVVLAGVLLLNAYVAAQQTFQSTLFDIPAELPPEDYAVLSQIEDVPTKKTKDTVKPIKLNKAALKIPPVNVGTPPPAPAPPPPPQPLPQPPVVAVATPAPFTLPTHPTFAPFTLPTHPTIAPFTLPTHPTMAPLAFPGQPTPPPPPFIVPTHPTIAPFTLPTHPTLAPFTFPTHPTIAPFTVAPPPQFPAAPALGPQTQQYYGQSLQGSEENATSKSFKVETTDLVNDYQYF</sequence>
<feature type="compositionally biased region" description="Pro residues" evidence="1">
    <location>
        <begin position="78"/>
        <end position="93"/>
    </location>
</feature>
<evidence type="ECO:0000256" key="2">
    <source>
        <dbReference type="SAM" id="SignalP"/>
    </source>
</evidence>
<accession>A0A0C2DRY9</accession>
<dbReference type="OrthoDB" id="5876997at2759"/>
<evidence type="ECO:0000313" key="3">
    <source>
        <dbReference type="EMBL" id="KIH65537.1"/>
    </source>
</evidence>
<feature type="region of interest" description="Disordered" evidence="1">
    <location>
        <begin position="71"/>
        <end position="93"/>
    </location>
</feature>
<feature type="signal peptide" evidence="2">
    <location>
        <begin position="1"/>
        <end position="21"/>
    </location>
</feature>
<evidence type="ECO:0000313" key="4">
    <source>
        <dbReference type="Proteomes" id="UP000054047"/>
    </source>
</evidence>
<organism evidence="3 4">
    <name type="scientific">Ancylostoma duodenale</name>
    <dbReference type="NCBI Taxonomy" id="51022"/>
    <lineage>
        <taxon>Eukaryota</taxon>
        <taxon>Metazoa</taxon>
        <taxon>Ecdysozoa</taxon>
        <taxon>Nematoda</taxon>
        <taxon>Chromadorea</taxon>
        <taxon>Rhabditida</taxon>
        <taxon>Rhabditina</taxon>
        <taxon>Rhabditomorpha</taxon>
        <taxon>Strongyloidea</taxon>
        <taxon>Ancylostomatidae</taxon>
        <taxon>Ancylostomatinae</taxon>
        <taxon>Ancylostoma</taxon>
    </lineage>
</organism>
<evidence type="ECO:0000256" key="1">
    <source>
        <dbReference type="SAM" id="MobiDB-lite"/>
    </source>
</evidence>
<protein>
    <submittedName>
        <fullName evidence="3">Uncharacterized protein</fullName>
    </submittedName>
</protein>